<dbReference type="InterPro" id="IPR036567">
    <property type="entry name" value="RHF-like"/>
</dbReference>
<dbReference type="NCBIfam" id="TIGR00741">
    <property type="entry name" value="yfiA"/>
    <property type="match status" value="1"/>
</dbReference>
<dbReference type="GO" id="GO:0043024">
    <property type="term" value="F:ribosomal small subunit binding"/>
    <property type="evidence" value="ECO:0007669"/>
    <property type="project" value="TreeGrafter"/>
</dbReference>
<dbReference type="Pfam" id="PF02482">
    <property type="entry name" value="Ribosomal_S30AE"/>
    <property type="match status" value="1"/>
</dbReference>
<evidence type="ECO:0000256" key="1">
    <source>
        <dbReference type="ARBA" id="ARBA00022845"/>
    </source>
</evidence>
<dbReference type="InterPro" id="IPR003489">
    <property type="entry name" value="RHF/RaiA"/>
</dbReference>
<sequence length="121" mass="14025">MRIIITGRGVDLTDAIESYVSRKLNTLERFFSGIIQADVMLGKATNHHHKGRIFFAECKLKVPGKDLFSRQDASSVYEALDLLRAQLERELKKRKVKLRGVEKKNKRTLRKSKEYTPQSDY</sequence>
<comment type="caution">
    <text evidence="3">The sequence shown here is derived from an EMBL/GenBank/DDBJ whole genome shotgun (WGS) entry which is preliminary data.</text>
</comment>
<dbReference type="InterPro" id="IPR050574">
    <property type="entry name" value="HPF/YfiA_ribosome-assoc"/>
</dbReference>
<protein>
    <submittedName>
        <fullName evidence="3">Ribosomal subunit interface protein</fullName>
    </submittedName>
</protein>
<dbReference type="Proteomes" id="UP000176413">
    <property type="component" value="Unassembled WGS sequence"/>
</dbReference>
<dbReference type="EMBL" id="MFQA01000038">
    <property type="protein sequence ID" value="OGH68531.1"/>
    <property type="molecule type" value="Genomic_DNA"/>
</dbReference>
<dbReference type="SUPFAM" id="SSF69754">
    <property type="entry name" value="Ribosome binding protein Y (YfiA homologue)"/>
    <property type="match status" value="1"/>
</dbReference>
<name>A0A1F6MA80_9BACT</name>
<dbReference type="AlphaFoldDB" id="A0A1F6MA80"/>
<dbReference type="GO" id="GO:0045900">
    <property type="term" value="P:negative regulation of translational elongation"/>
    <property type="evidence" value="ECO:0007669"/>
    <property type="project" value="TreeGrafter"/>
</dbReference>
<keyword evidence="1" id="KW-0810">Translation regulation</keyword>
<feature type="region of interest" description="Disordered" evidence="2">
    <location>
        <begin position="102"/>
        <end position="121"/>
    </location>
</feature>
<dbReference type="PANTHER" id="PTHR33231:SF1">
    <property type="entry name" value="30S RIBOSOMAL PROTEIN"/>
    <property type="match status" value="1"/>
</dbReference>
<dbReference type="PANTHER" id="PTHR33231">
    <property type="entry name" value="30S RIBOSOMAL PROTEIN"/>
    <property type="match status" value="1"/>
</dbReference>
<reference evidence="3 4" key="1">
    <citation type="journal article" date="2016" name="Nat. Commun.">
        <title>Thousands of microbial genomes shed light on interconnected biogeochemical processes in an aquifer system.</title>
        <authorList>
            <person name="Anantharaman K."/>
            <person name="Brown C.T."/>
            <person name="Hug L.A."/>
            <person name="Sharon I."/>
            <person name="Castelle C.J."/>
            <person name="Probst A.J."/>
            <person name="Thomas B.C."/>
            <person name="Singh A."/>
            <person name="Wilkins M.J."/>
            <person name="Karaoz U."/>
            <person name="Brodie E.L."/>
            <person name="Williams K.H."/>
            <person name="Hubbard S.S."/>
            <person name="Banfield J.F."/>
        </authorList>
    </citation>
    <scope>NUCLEOTIDE SEQUENCE [LARGE SCALE GENOMIC DNA]</scope>
</reference>
<dbReference type="GO" id="GO:0022627">
    <property type="term" value="C:cytosolic small ribosomal subunit"/>
    <property type="evidence" value="ECO:0007669"/>
    <property type="project" value="TreeGrafter"/>
</dbReference>
<gene>
    <name evidence="3" type="ORF">A3D53_00745</name>
</gene>
<dbReference type="Gene3D" id="3.30.160.100">
    <property type="entry name" value="Ribosome hibernation promotion factor-like"/>
    <property type="match status" value="1"/>
</dbReference>
<organism evidence="3 4">
    <name type="scientific">Candidatus Magasanikbacteria bacterium RIFCSPHIGHO2_02_FULL_45_10</name>
    <dbReference type="NCBI Taxonomy" id="1798679"/>
    <lineage>
        <taxon>Bacteria</taxon>
        <taxon>Candidatus Magasanikiibacteriota</taxon>
    </lineage>
</organism>
<evidence type="ECO:0000256" key="2">
    <source>
        <dbReference type="SAM" id="MobiDB-lite"/>
    </source>
</evidence>
<evidence type="ECO:0000313" key="3">
    <source>
        <dbReference type="EMBL" id="OGH68531.1"/>
    </source>
</evidence>
<proteinExistence type="predicted"/>
<evidence type="ECO:0000313" key="4">
    <source>
        <dbReference type="Proteomes" id="UP000176413"/>
    </source>
</evidence>
<dbReference type="CDD" id="cd00552">
    <property type="entry name" value="RaiA"/>
    <property type="match status" value="1"/>
</dbReference>
<accession>A0A1F6MA80</accession>